<gene>
    <name evidence="1" type="ORF">K435DRAFT_880845</name>
</gene>
<accession>A0A4S8KJB4</accession>
<dbReference type="Proteomes" id="UP000297245">
    <property type="component" value="Unassembled WGS sequence"/>
</dbReference>
<keyword evidence="2" id="KW-1185">Reference proteome</keyword>
<name>A0A4S8KJB4_DENBC</name>
<evidence type="ECO:0000313" key="1">
    <source>
        <dbReference type="EMBL" id="THU75431.1"/>
    </source>
</evidence>
<proteinExistence type="predicted"/>
<sequence>MNVSEDLRVDLREVEEKLVNLLGDDGRDRGKEEEIQTEDDRARREKRLWVFDEEKRWRNLKKKGGLIGITARINTTFGLGLELGIGKLSPSKLELQV</sequence>
<organism evidence="1 2">
    <name type="scientific">Dendrothele bispora (strain CBS 962.96)</name>
    <dbReference type="NCBI Taxonomy" id="1314807"/>
    <lineage>
        <taxon>Eukaryota</taxon>
        <taxon>Fungi</taxon>
        <taxon>Dikarya</taxon>
        <taxon>Basidiomycota</taxon>
        <taxon>Agaricomycotina</taxon>
        <taxon>Agaricomycetes</taxon>
        <taxon>Agaricomycetidae</taxon>
        <taxon>Agaricales</taxon>
        <taxon>Agaricales incertae sedis</taxon>
        <taxon>Dendrothele</taxon>
    </lineage>
</organism>
<dbReference type="EMBL" id="ML182152">
    <property type="protein sequence ID" value="THU75431.1"/>
    <property type="molecule type" value="Genomic_DNA"/>
</dbReference>
<reference evidence="1 2" key="1">
    <citation type="journal article" date="2019" name="Nat. Ecol. Evol.">
        <title>Megaphylogeny resolves global patterns of mushroom evolution.</title>
        <authorList>
            <person name="Varga T."/>
            <person name="Krizsan K."/>
            <person name="Foldi C."/>
            <person name="Dima B."/>
            <person name="Sanchez-Garcia M."/>
            <person name="Sanchez-Ramirez S."/>
            <person name="Szollosi G.J."/>
            <person name="Szarkandi J.G."/>
            <person name="Papp V."/>
            <person name="Albert L."/>
            <person name="Andreopoulos W."/>
            <person name="Angelini C."/>
            <person name="Antonin V."/>
            <person name="Barry K.W."/>
            <person name="Bougher N.L."/>
            <person name="Buchanan P."/>
            <person name="Buyck B."/>
            <person name="Bense V."/>
            <person name="Catcheside P."/>
            <person name="Chovatia M."/>
            <person name="Cooper J."/>
            <person name="Damon W."/>
            <person name="Desjardin D."/>
            <person name="Finy P."/>
            <person name="Geml J."/>
            <person name="Haridas S."/>
            <person name="Hughes K."/>
            <person name="Justo A."/>
            <person name="Karasinski D."/>
            <person name="Kautmanova I."/>
            <person name="Kiss B."/>
            <person name="Kocsube S."/>
            <person name="Kotiranta H."/>
            <person name="LaButti K.M."/>
            <person name="Lechner B.E."/>
            <person name="Liimatainen K."/>
            <person name="Lipzen A."/>
            <person name="Lukacs Z."/>
            <person name="Mihaltcheva S."/>
            <person name="Morgado L.N."/>
            <person name="Niskanen T."/>
            <person name="Noordeloos M.E."/>
            <person name="Ohm R.A."/>
            <person name="Ortiz-Santana B."/>
            <person name="Ovrebo C."/>
            <person name="Racz N."/>
            <person name="Riley R."/>
            <person name="Savchenko A."/>
            <person name="Shiryaev A."/>
            <person name="Soop K."/>
            <person name="Spirin V."/>
            <person name="Szebenyi C."/>
            <person name="Tomsovsky M."/>
            <person name="Tulloss R.E."/>
            <person name="Uehling J."/>
            <person name="Grigoriev I.V."/>
            <person name="Vagvolgyi C."/>
            <person name="Papp T."/>
            <person name="Martin F.M."/>
            <person name="Miettinen O."/>
            <person name="Hibbett D.S."/>
            <person name="Nagy L.G."/>
        </authorList>
    </citation>
    <scope>NUCLEOTIDE SEQUENCE [LARGE SCALE GENOMIC DNA]</scope>
    <source>
        <strain evidence="1 2">CBS 962.96</strain>
    </source>
</reference>
<protein>
    <submittedName>
        <fullName evidence="1">Uncharacterized protein</fullName>
    </submittedName>
</protein>
<dbReference type="AlphaFoldDB" id="A0A4S8KJB4"/>
<evidence type="ECO:0000313" key="2">
    <source>
        <dbReference type="Proteomes" id="UP000297245"/>
    </source>
</evidence>